<evidence type="ECO:0000256" key="1">
    <source>
        <dbReference type="SAM" id="MobiDB-lite"/>
    </source>
</evidence>
<proteinExistence type="predicted"/>
<protein>
    <submittedName>
        <fullName evidence="2">Uncharacterized protein</fullName>
    </submittedName>
</protein>
<feature type="region of interest" description="Disordered" evidence="1">
    <location>
        <begin position="1"/>
        <end position="238"/>
    </location>
</feature>
<feature type="compositionally biased region" description="Low complexity" evidence="1">
    <location>
        <begin position="210"/>
        <end position="233"/>
    </location>
</feature>
<feature type="compositionally biased region" description="Basic and acidic residues" evidence="1">
    <location>
        <begin position="59"/>
        <end position="74"/>
    </location>
</feature>
<reference evidence="2" key="1">
    <citation type="submission" date="2020-02" db="EMBL/GenBank/DDBJ databases">
        <authorList>
            <person name="Meier V. D."/>
        </authorList>
    </citation>
    <scope>NUCLEOTIDE SEQUENCE</scope>
    <source>
        <strain evidence="2">AVDCRST_MAG73</strain>
    </source>
</reference>
<feature type="compositionally biased region" description="Basic and acidic residues" evidence="1">
    <location>
        <begin position="159"/>
        <end position="170"/>
    </location>
</feature>
<gene>
    <name evidence="2" type="ORF">AVDCRST_MAG73-2985</name>
</gene>
<evidence type="ECO:0000313" key="2">
    <source>
        <dbReference type="EMBL" id="CAA9552351.1"/>
    </source>
</evidence>
<feature type="compositionally biased region" description="Basic residues" evidence="1">
    <location>
        <begin position="436"/>
        <end position="445"/>
    </location>
</feature>
<accession>A0A6J4ULG8</accession>
<name>A0A6J4ULG8_9BACT</name>
<sequence>DRVRCRCEDQPDPVGRPAGGERDLDNRQHGDAPGDPVVCARNDGQRGAGGSGRGGGGGPDRDRRGGRRAADRPPRVQAGQRRGRRPERPDGGGDPAAPPHDRIGVLATAGAGLLRGVARRPGEHRPRRPAAGPGGRRWGGVGARQHGLRRGQPPPPARRTGDRRRPDRLAGHGQRALAGRRQLRGLGGNGRGANPGGAAGAYRAGRRVRGPGARRLALRLAPPLDPDPGAAAGADERAGHRAVWGADAGLRAGGVGQRAGVGPALRRHRRRGAARVAAVRGVRASPAAPGHLRRRLPVDRRPAVGPPGGAAAAAAVGGVCLLRRRRRAVEPAAEYPLAGDDPVRAARAGAGGDQGGRLGRDAPWGAGRRVRGPERRLAPDAAGGCGLLPGRHGGDGLQPGAAGDGRARESHTRPRCRGGTSPASRPPGAADEPFRGRHGRIRDAV</sequence>
<feature type="non-terminal residue" evidence="2">
    <location>
        <position position="1"/>
    </location>
</feature>
<organism evidence="2">
    <name type="scientific">uncultured Thermomicrobiales bacterium</name>
    <dbReference type="NCBI Taxonomy" id="1645740"/>
    <lineage>
        <taxon>Bacteria</taxon>
        <taxon>Pseudomonadati</taxon>
        <taxon>Thermomicrobiota</taxon>
        <taxon>Thermomicrobia</taxon>
        <taxon>Thermomicrobiales</taxon>
        <taxon>environmental samples</taxon>
    </lineage>
</organism>
<feature type="non-terminal residue" evidence="2">
    <location>
        <position position="445"/>
    </location>
</feature>
<feature type="compositionally biased region" description="Gly residues" evidence="1">
    <location>
        <begin position="46"/>
        <end position="58"/>
    </location>
</feature>
<feature type="compositionally biased region" description="Gly residues" evidence="1">
    <location>
        <begin position="185"/>
        <end position="199"/>
    </location>
</feature>
<dbReference type="AlphaFoldDB" id="A0A6J4ULG8"/>
<dbReference type="EMBL" id="CADCWE010000199">
    <property type="protein sequence ID" value="CAA9552351.1"/>
    <property type="molecule type" value="Genomic_DNA"/>
</dbReference>
<feature type="compositionally biased region" description="Gly residues" evidence="1">
    <location>
        <begin position="132"/>
        <end position="142"/>
    </location>
</feature>
<feature type="region of interest" description="Disordered" evidence="1">
    <location>
        <begin position="342"/>
        <end position="445"/>
    </location>
</feature>
<feature type="compositionally biased region" description="Basic and acidic residues" evidence="1">
    <location>
        <begin position="19"/>
        <end position="32"/>
    </location>
</feature>